<dbReference type="SUPFAM" id="SSF53955">
    <property type="entry name" value="Lysozyme-like"/>
    <property type="match status" value="1"/>
</dbReference>
<dbReference type="PROSITE" id="PS50853">
    <property type="entry name" value="FN3"/>
    <property type="match status" value="1"/>
</dbReference>
<keyword evidence="3" id="KW-1185">Reference proteome</keyword>
<dbReference type="Pfam" id="PF00041">
    <property type="entry name" value="fn3"/>
    <property type="match status" value="1"/>
</dbReference>
<dbReference type="Gene3D" id="1.10.530.10">
    <property type="match status" value="1"/>
</dbReference>
<gene>
    <name evidence="2" type="ORF">DF947_04425</name>
</gene>
<accession>A0A317F3V8</accession>
<organism evidence="2 3">
    <name type="scientific">Pedobacter paludis</name>
    <dbReference type="NCBI Taxonomy" id="2203212"/>
    <lineage>
        <taxon>Bacteria</taxon>
        <taxon>Pseudomonadati</taxon>
        <taxon>Bacteroidota</taxon>
        <taxon>Sphingobacteriia</taxon>
        <taxon>Sphingobacteriales</taxon>
        <taxon>Sphingobacteriaceae</taxon>
        <taxon>Pedobacter</taxon>
    </lineage>
</organism>
<evidence type="ECO:0000313" key="2">
    <source>
        <dbReference type="EMBL" id="PWS33861.1"/>
    </source>
</evidence>
<dbReference type="InterPro" id="IPR023346">
    <property type="entry name" value="Lysozyme-like_dom_sf"/>
</dbReference>
<dbReference type="InterPro" id="IPR013783">
    <property type="entry name" value="Ig-like_fold"/>
</dbReference>
<dbReference type="Proteomes" id="UP000245391">
    <property type="component" value="Unassembled WGS sequence"/>
</dbReference>
<dbReference type="RefSeq" id="WP_109928441.1">
    <property type="nucleotide sequence ID" value="NZ_QGNY01000001.1"/>
</dbReference>
<reference evidence="3" key="1">
    <citation type="submission" date="2018-05" db="EMBL/GenBank/DDBJ databases">
        <title>Pedobacter paludis sp. nov., isolated from wetland soil.</title>
        <authorList>
            <person name="Zhang Y."/>
        </authorList>
    </citation>
    <scope>NUCLEOTIDE SEQUENCE [LARGE SCALE GENOMIC DNA]</scope>
    <source>
        <strain evidence="3">R-8</strain>
    </source>
</reference>
<sequence>MQKVDAITRFKPLAIKCYSGFSYGVKGFLLKNYFSNNFGSLALICKALSLGSKNLKPSVSNPFLALVFVLSAFSLTAGAQQIAPVLANTQVNPPYSSYLSDYASPGSTKLQVNLFLKDLTKTNYPCRLRIKIEGFGITIQSKNDFNVPALFLNGGELSVITGADLEPYFNPQNLVFQGLNQTEFARNGGKLPEGIYRFTVEVIDYYRKSLVSNSALSVVSIFLAYPPIINQPFNLSKVSPLDPQNVVFQWTPRSTGSINSAYSIAYKFRLAEIVPADRDPNDAIRTSRPLYETFTDQTVLVYGLTEPGLIPGNSYAVQVQAVEAEGKDLFVNNGNSGVVKFTYGDKCASPINIMAELSGPGSIKVSWNALPLQQAFTIRYRESDNPTAQWFEQEVFTPSYLIQGLRSSTAYEFQIKAQCIYGYGDYSELQTFNVPDEALTQGDFVCGKTEDLPAVEQGDPLPVLVKSMVFFAGKFPVVVTEATGSNGTFSGTGTVGVPFLNALSFKVEFKDIRISTALKLTNGKVTFSRRSLEESLEQAVAGITVKPDADGNVGAISKNSLPTIVDAAIIWPIDLPKYDAVAKTVKFTASVDGGTPKEITIKLKEGQPPFVFQDKNNETFSVDKNGTVTHLGKIPPSELLAGGSSTSYALNTEKAGVEFLAPNQKYGFDAYQKNLGTNATYASAYQALTDNGKGKPKYYVARKSIESHQPDEVQARIKITDRTLLADKVEFKTGSGEKLSSNFRDSIYTINIIGALADNDREIYAYHPNAATGGAYIGKLNISAFNKISKKVVLVPVNGNGVSIDAVSVQQALNKIYQQAVVEWEVKVADNFDGKNTAFDNLETANSNVMSAYTDGQKALVRAYKEGHKLENGTYYIFLVKGLSDGSAGYMVRGGQVGFVSLTPALSEGEGAIMRTIAHELGHGAFMLQHTWADPGLEKGSTKNLMDYASGTELWYSQWRYMRNPDLIFRPFEGDDEGSGRFPDRELILKILKKIKETNSKKGYVFNNNMGMLDHADLEFSDYFDLGGKKKVELSFITRKTADMFSTNYVASYYSAKVKRKNWEGLTIYEFSIANVSNILTNSYTKGDLVFEFQVPDEDKEVFEKYLEFDKAYSAFRFNDPKPKGYELKEEDLQEIFPNTPSDKVADVTKYINKYSDQFEINTPLRMAHFLGQIGAETGLTDLLENSYTKSGILSSNKTRTLRLKDGQYVLKYCDLFDGYNTESTNSCPFPNCDNVIVVPEKDRYKEGNIWYAKVSFMTANNSLSPKSKYYTNSPNNLDFFNYVYACHTTLLNGNIDSGDGSRFRGRGFIQLTGYVNYKEFQRKWNLALAKDNPKNFICRTAECDSNLELLNTDTETGMLAAMAFWKGAGANAKSTDIEDETIKNVSKVVNGALHGITQRISYTKKAYKILSDEK</sequence>
<dbReference type="OrthoDB" id="1521695at2"/>
<dbReference type="InterPro" id="IPR003961">
    <property type="entry name" value="FN3_dom"/>
</dbReference>
<feature type="domain" description="Fibronectin type-III" evidence="1">
    <location>
        <begin position="349"/>
        <end position="437"/>
    </location>
</feature>
<proteinExistence type="predicted"/>
<dbReference type="InterPro" id="IPR036116">
    <property type="entry name" value="FN3_sf"/>
</dbReference>
<dbReference type="SUPFAM" id="SSF49265">
    <property type="entry name" value="Fibronectin type III"/>
    <property type="match status" value="1"/>
</dbReference>
<name>A0A317F3V8_9SPHI</name>
<dbReference type="SMART" id="SM00060">
    <property type="entry name" value="FN3"/>
    <property type="match status" value="2"/>
</dbReference>
<dbReference type="Gene3D" id="2.60.40.10">
    <property type="entry name" value="Immunoglobulins"/>
    <property type="match status" value="1"/>
</dbReference>
<evidence type="ECO:0000313" key="3">
    <source>
        <dbReference type="Proteomes" id="UP000245391"/>
    </source>
</evidence>
<comment type="caution">
    <text evidence="2">The sequence shown here is derived from an EMBL/GenBank/DDBJ whole genome shotgun (WGS) entry which is preliminary data.</text>
</comment>
<protein>
    <recommendedName>
        <fullName evidence="1">Fibronectin type-III domain-containing protein</fullName>
    </recommendedName>
</protein>
<dbReference type="EMBL" id="QGNY01000001">
    <property type="protein sequence ID" value="PWS33861.1"/>
    <property type="molecule type" value="Genomic_DNA"/>
</dbReference>
<dbReference type="CDD" id="cd00063">
    <property type="entry name" value="FN3"/>
    <property type="match status" value="1"/>
</dbReference>
<evidence type="ECO:0000259" key="1">
    <source>
        <dbReference type="PROSITE" id="PS50853"/>
    </source>
</evidence>